<reference evidence="1 2" key="1">
    <citation type="journal article" date="2015" name="Genome Announc.">
        <title>Complete Genome Sequence of the Rhizobacterium Pseudomonas trivialis Strain IHBB745 with Multiple Plant Growth-Promoting Activities and Tolerance to Desiccation and Alkalinity.</title>
        <authorList>
            <person name="Gulati A."/>
            <person name="Swarnkar M.K."/>
            <person name="Vyas P."/>
            <person name="Rahi P."/>
            <person name="Thakur R."/>
            <person name="Thakur N."/>
            <person name="Singh A.K."/>
        </authorList>
    </citation>
    <scope>NUCLEOTIDE SEQUENCE [LARGE SCALE GENOMIC DNA]</scope>
    <source>
        <strain evidence="2">745</strain>
    </source>
</reference>
<dbReference type="EMBL" id="CP011507">
    <property type="protein sequence ID" value="AKS09426.1"/>
    <property type="molecule type" value="Genomic_DNA"/>
</dbReference>
<organism evidence="1 2">
    <name type="scientific">Pseudomonas trivialis</name>
    <dbReference type="NCBI Taxonomy" id="200450"/>
    <lineage>
        <taxon>Bacteria</taxon>
        <taxon>Pseudomonadati</taxon>
        <taxon>Pseudomonadota</taxon>
        <taxon>Gammaproteobacteria</taxon>
        <taxon>Pseudomonadales</taxon>
        <taxon>Pseudomonadaceae</taxon>
        <taxon>Pseudomonas</taxon>
    </lineage>
</organism>
<dbReference type="PATRIC" id="fig|200450.3.peg.5347"/>
<dbReference type="RefSeq" id="WP_049712715.1">
    <property type="nucleotide sequence ID" value="NZ_CP011507.1"/>
</dbReference>
<protein>
    <submittedName>
        <fullName evidence="1">Uncharacterized protein</fullName>
    </submittedName>
</protein>
<dbReference type="KEGG" id="ptv:AA957_26040"/>
<dbReference type="Proteomes" id="UP000036608">
    <property type="component" value="Chromosome"/>
</dbReference>
<evidence type="ECO:0000313" key="1">
    <source>
        <dbReference type="EMBL" id="AKS09426.1"/>
    </source>
</evidence>
<dbReference type="OrthoDB" id="6884242at2"/>
<accession>A0A0H5AEC8</accession>
<name>A0A0H5AEC8_9PSED</name>
<reference evidence="2" key="2">
    <citation type="submission" date="2015-05" db="EMBL/GenBank/DDBJ databases">
        <authorList>
            <person name="Swarnkar M.K."/>
            <person name="Vyas P."/>
            <person name="Rahi P."/>
            <person name="Thakur R."/>
            <person name="Thakur N."/>
            <person name="Singh A.K."/>
            <person name="Gulati A."/>
        </authorList>
    </citation>
    <scope>NUCLEOTIDE SEQUENCE [LARGE SCALE GENOMIC DNA]</scope>
    <source>
        <strain evidence="2">745</strain>
    </source>
</reference>
<dbReference type="AlphaFoldDB" id="A0A0H5AEC8"/>
<proteinExistence type="predicted"/>
<evidence type="ECO:0000313" key="2">
    <source>
        <dbReference type="Proteomes" id="UP000036608"/>
    </source>
</evidence>
<sequence>MGFATTLWEWYGQGEFKRVIAVCEAFPALEFLAMSADEQREAIPDCPACEAWSMTMLPLNETLAACGNAMPSEVRRGLQNLWQLCNGLSEEAVRCGDRLIFDHQDWQPIRDSATDLLGLMGHLEIGPFLNDLTVDCQNEVNGYVAAKPERS</sequence>
<gene>
    <name evidence="1" type="ORF">AA957_26040</name>
</gene>